<keyword evidence="3" id="KW-1185">Reference proteome</keyword>
<feature type="compositionally biased region" description="Acidic residues" evidence="1">
    <location>
        <begin position="115"/>
        <end position="126"/>
    </location>
</feature>
<evidence type="ECO:0000313" key="3">
    <source>
        <dbReference type="Proteomes" id="UP000685013"/>
    </source>
</evidence>
<accession>A0AAV6LVV9</accession>
<organism evidence="2 3">
    <name type="scientific">Cucurbita argyrosperma subsp. sororia</name>
    <dbReference type="NCBI Taxonomy" id="37648"/>
    <lineage>
        <taxon>Eukaryota</taxon>
        <taxon>Viridiplantae</taxon>
        <taxon>Streptophyta</taxon>
        <taxon>Embryophyta</taxon>
        <taxon>Tracheophyta</taxon>
        <taxon>Spermatophyta</taxon>
        <taxon>Magnoliopsida</taxon>
        <taxon>eudicotyledons</taxon>
        <taxon>Gunneridae</taxon>
        <taxon>Pentapetalae</taxon>
        <taxon>rosids</taxon>
        <taxon>fabids</taxon>
        <taxon>Cucurbitales</taxon>
        <taxon>Cucurbitaceae</taxon>
        <taxon>Cucurbiteae</taxon>
        <taxon>Cucurbita</taxon>
    </lineage>
</organism>
<sequence>MGFRRDRAVLLEYGKPNKVVGLGNGGGKIVIGGEPEGVGGGVNGWWSEARENRERGTNDAEDGGDGAVSSRAAMVVVIGDGVDGEFSCSEHALVGDAVAVSEVVEGRAKSCDEAPHDDDDDDDDDEGNWRIKLMGFWRGTNLI</sequence>
<evidence type="ECO:0000313" key="2">
    <source>
        <dbReference type="EMBL" id="KAG6570928.1"/>
    </source>
</evidence>
<name>A0AAV6LVV9_9ROSI</name>
<feature type="region of interest" description="Disordered" evidence="1">
    <location>
        <begin position="40"/>
        <end position="67"/>
    </location>
</feature>
<feature type="compositionally biased region" description="Basic and acidic residues" evidence="1">
    <location>
        <begin position="48"/>
        <end position="58"/>
    </location>
</feature>
<protein>
    <submittedName>
        <fullName evidence="2">Uncharacterized protein</fullName>
    </submittedName>
</protein>
<evidence type="ECO:0000256" key="1">
    <source>
        <dbReference type="SAM" id="MobiDB-lite"/>
    </source>
</evidence>
<proteinExistence type="predicted"/>
<dbReference type="EMBL" id="JAGKQH010000020">
    <property type="protein sequence ID" value="KAG6570928.1"/>
    <property type="molecule type" value="Genomic_DNA"/>
</dbReference>
<reference evidence="2 3" key="1">
    <citation type="journal article" date="2021" name="Hortic Res">
        <title>The domestication of Cucurbita argyrosperma as revealed by the genome of its wild relative.</title>
        <authorList>
            <person name="Barrera-Redondo J."/>
            <person name="Sanchez-de la Vega G."/>
            <person name="Aguirre-Liguori J.A."/>
            <person name="Castellanos-Morales G."/>
            <person name="Gutierrez-Guerrero Y.T."/>
            <person name="Aguirre-Dugua X."/>
            <person name="Aguirre-Planter E."/>
            <person name="Tenaillon M.I."/>
            <person name="Lira-Saade R."/>
            <person name="Eguiarte L.E."/>
        </authorList>
    </citation>
    <scope>NUCLEOTIDE SEQUENCE [LARGE SCALE GENOMIC DNA]</scope>
    <source>
        <strain evidence="2">JBR-2021</strain>
    </source>
</reference>
<dbReference type="Proteomes" id="UP000685013">
    <property type="component" value="Chromosome 20"/>
</dbReference>
<comment type="caution">
    <text evidence="2">The sequence shown here is derived from an EMBL/GenBank/DDBJ whole genome shotgun (WGS) entry which is preliminary data.</text>
</comment>
<gene>
    <name evidence="2" type="ORF">SDJN03_29843</name>
</gene>
<feature type="non-terminal residue" evidence="2">
    <location>
        <position position="1"/>
    </location>
</feature>
<dbReference type="AlphaFoldDB" id="A0AAV6LVV9"/>
<feature type="region of interest" description="Disordered" evidence="1">
    <location>
        <begin position="106"/>
        <end position="127"/>
    </location>
</feature>